<feature type="transmembrane region" description="Helical" evidence="8">
    <location>
        <begin position="36"/>
        <end position="52"/>
    </location>
</feature>
<dbReference type="InterPro" id="IPR026392">
    <property type="entry name" value="Exo/Archaeosortase_dom"/>
</dbReference>
<feature type="transmembrane region" description="Helical" evidence="8">
    <location>
        <begin position="64"/>
        <end position="83"/>
    </location>
</feature>
<evidence type="ECO:0000256" key="3">
    <source>
        <dbReference type="ARBA" id="ARBA00022670"/>
    </source>
</evidence>
<evidence type="ECO:0000256" key="8">
    <source>
        <dbReference type="SAM" id="Phobius"/>
    </source>
</evidence>
<dbReference type="GO" id="GO:0016787">
    <property type="term" value="F:hydrolase activity"/>
    <property type="evidence" value="ECO:0007669"/>
    <property type="project" value="UniProtKB-KW"/>
</dbReference>
<evidence type="ECO:0000256" key="7">
    <source>
        <dbReference type="ARBA" id="ARBA00023136"/>
    </source>
</evidence>
<reference evidence="10 11" key="1">
    <citation type="submission" date="2022-10" db="EMBL/GenBank/DDBJ databases">
        <title>Aestuariibacter sp. AA17 isolated from Montipora capitata coral fragment.</title>
        <authorList>
            <person name="Emsley S.A."/>
            <person name="Pfannmuller K.M."/>
            <person name="Loughran R.M."/>
            <person name="Shlafstein M."/>
            <person name="Papke E."/>
            <person name="Saw J.H."/>
            <person name="Ushijima B."/>
            <person name="Videau P."/>
        </authorList>
    </citation>
    <scope>NUCLEOTIDE SEQUENCE [LARGE SCALE GENOMIC DNA]</scope>
    <source>
        <strain evidence="10 11">AA17</strain>
    </source>
</reference>
<evidence type="ECO:0000256" key="4">
    <source>
        <dbReference type="ARBA" id="ARBA00022692"/>
    </source>
</evidence>
<keyword evidence="11" id="KW-1185">Reference proteome</keyword>
<keyword evidence="2" id="KW-1003">Cell membrane</keyword>
<dbReference type="InterPro" id="IPR013426">
    <property type="entry name" value="EpsH-like"/>
</dbReference>
<dbReference type="NCBIfam" id="TIGR04178">
    <property type="entry name" value="exo_archaeo"/>
    <property type="match status" value="1"/>
</dbReference>
<dbReference type="EC" id="3.4.22.-" evidence="10"/>
<comment type="subcellular location">
    <subcellularLocation>
        <location evidence="1">Cell membrane</location>
        <topology evidence="1">Multi-pass membrane protein</topology>
    </subcellularLocation>
</comment>
<keyword evidence="5 10" id="KW-0378">Hydrolase</keyword>
<accession>A0ABT3ABJ8</accession>
<evidence type="ECO:0000256" key="5">
    <source>
        <dbReference type="ARBA" id="ARBA00022801"/>
    </source>
</evidence>
<proteinExistence type="predicted"/>
<evidence type="ECO:0000313" key="11">
    <source>
        <dbReference type="Proteomes" id="UP001652504"/>
    </source>
</evidence>
<feature type="transmembrane region" description="Helical" evidence="8">
    <location>
        <begin position="245"/>
        <end position="266"/>
    </location>
</feature>
<evidence type="ECO:0000256" key="6">
    <source>
        <dbReference type="ARBA" id="ARBA00022989"/>
    </source>
</evidence>
<comment type="caution">
    <text evidence="10">The sequence shown here is derived from an EMBL/GenBank/DDBJ whole genome shotgun (WGS) entry which is preliminary data.</text>
</comment>
<dbReference type="NCBIfam" id="TIGR02602">
    <property type="entry name" value="8TM_EpsH"/>
    <property type="match status" value="1"/>
</dbReference>
<dbReference type="InterPro" id="IPR019127">
    <property type="entry name" value="Exosortase"/>
</dbReference>
<keyword evidence="6 8" id="KW-1133">Transmembrane helix</keyword>
<keyword evidence="4 8" id="KW-0812">Transmembrane</keyword>
<dbReference type="EMBL" id="JAOWKX010000008">
    <property type="protein sequence ID" value="MCV2886045.1"/>
    <property type="molecule type" value="Genomic_DNA"/>
</dbReference>
<dbReference type="Proteomes" id="UP001652504">
    <property type="component" value="Unassembled WGS sequence"/>
</dbReference>
<feature type="transmembrane region" description="Helical" evidence="8">
    <location>
        <begin position="287"/>
        <end position="306"/>
    </location>
</feature>
<dbReference type="Pfam" id="PF11984">
    <property type="entry name" value="DUF3485"/>
    <property type="match status" value="1"/>
</dbReference>
<dbReference type="InterPro" id="IPR014263">
    <property type="entry name" value="Methanolan_biosynth_EpsI"/>
</dbReference>
<dbReference type="InterPro" id="IPR017540">
    <property type="entry name" value="Exosortase-1"/>
</dbReference>
<protein>
    <submittedName>
        <fullName evidence="10">Exosortase A</fullName>
        <ecNumber evidence="10">3.4.22.-</ecNumber>
    </submittedName>
</protein>
<organism evidence="10 11">
    <name type="scientific">Fluctibacter corallii</name>
    <dbReference type="NCBI Taxonomy" id="2984329"/>
    <lineage>
        <taxon>Bacteria</taxon>
        <taxon>Pseudomonadati</taxon>
        <taxon>Pseudomonadota</taxon>
        <taxon>Gammaproteobacteria</taxon>
        <taxon>Alteromonadales</taxon>
        <taxon>Alteromonadaceae</taxon>
        <taxon>Fluctibacter</taxon>
    </lineage>
</organism>
<gene>
    <name evidence="10" type="primary">xrtA</name>
    <name evidence="10" type="ORF">OE749_15230</name>
</gene>
<evidence type="ECO:0000256" key="1">
    <source>
        <dbReference type="ARBA" id="ARBA00004651"/>
    </source>
</evidence>
<name>A0ABT3ABJ8_9ALTE</name>
<keyword evidence="7 8" id="KW-0472">Membrane</keyword>
<evidence type="ECO:0000313" key="10">
    <source>
        <dbReference type="EMBL" id="MCV2886045.1"/>
    </source>
</evidence>
<dbReference type="Pfam" id="PF09721">
    <property type="entry name" value="Exosortase_EpsH"/>
    <property type="match status" value="1"/>
</dbReference>
<dbReference type="NCBIfam" id="TIGR03109">
    <property type="entry name" value="exosort_XrtA"/>
    <property type="match status" value="1"/>
</dbReference>
<dbReference type="RefSeq" id="WP_263713335.1">
    <property type="nucleotide sequence ID" value="NZ_JAOWKX010000008.1"/>
</dbReference>
<keyword evidence="3" id="KW-0645">Protease</keyword>
<evidence type="ECO:0000256" key="2">
    <source>
        <dbReference type="ARBA" id="ARBA00022475"/>
    </source>
</evidence>
<evidence type="ECO:0000259" key="9">
    <source>
        <dbReference type="Pfam" id="PF11984"/>
    </source>
</evidence>
<feature type="transmembrane region" description="Helical" evidence="8">
    <location>
        <begin position="205"/>
        <end position="225"/>
    </location>
</feature>
<feature type="transmembrane region" description="Helical" evidence="8">
    <location>
        <begin position="162"/>
        <end position="184"/>
    </location>
</feature>
<feature type="domain" description="Methanolan biosynthesis EpsI" evidence="9">
    <location>
        <begin position="345"/>
        <end position="465"/>
    </location>
</feature>
<sequence length="474" mass="53467">MLNNHVFRMLLGTFLVWGALFYSSIASTVAIWNRSETFAHCFIILPICLYLIRQKWPLLKSAYIKPNYWLLLPVLGTLIVWTFGHLAGILVLEQLATFVMLPFMIWCVLGNQVARLMAFALAFWMFSVPVGEFLIPHLQELTADITVWSLQLTGIPVYREGLYIAIPGGLFEVAVACSGIRYLIASFTLGTLYAYITYQSKTKRVVFVIFSILLPLLANGIRAYGIVMIAHLSDMKYATGVDHLIYGWLFFGVVIFIMFSVGNIWAEPARVYKAEVTASRELRAPKLSLVTLGSLSLMAMATFSYARVMSDVVSDITYSPGQLVDTSIEVSNESWLPLFQNPSKTFLGRAQNFDVYIAYYDRNVQGQELINAENKLYNFTKWSIVNSHNEANYRVLELTNFAGDSRILAYTFVTEGITSPSSMKVKLYQAVQALFGIPQAGYALIVSREGERDENMTQALNTFFNSDLAQYLEE</sequence>